<dbReference type="SUPFAM" id="SSF48439">
    <property type="entry name" value="Protein prenylyltransferase"/>
    <property type="match status" value="1"/>
</dbReference>
<keyword evidence="4" id="KW-1185">Reference proteome</keyword>
<comment type="similarity">
    <text evidence="3">Belongs to the IFIT family.</text>
</comment>
<name>A0A6P8F5S3_CLUHA</name>
<organism evidence="4 5">
    <name type="scientific">Clupea harengus</name>
    <name type="common">Atlantic herring</name>
    <dbReference type="NCBI Taxonomy" id="7950"/>
    <lineage>
        <taxon>Eukaryota</taxon>
        <taxon>Metazoa</taxon>
        <taxon>Chordata</taxon>
        <taxon>Craniata</taxon>
        <taxon>Vertebrata</taxon>
        <taxon>Euteleostomi</taxon>
        <taxon>Actinopterygii</taxon>
        <taxon>Neopterygii</taxon>
        <taxon>Teleostei</taxon>
        <taxon>Clupei</taxon>
        <taxon>Clupeiformes</taxon>
        <taxon>Clupeoidei</taxon>
        <taxon>Clupeidae</taxon>
        <taxon>Clupea</taxon>
    </lineage>
</organism>
<protein>
    <submittedName>
        <fullName evidence="5">Interferon-induced protein with tetratricopeptide repeats 5-like</fullName>
    </submittedName>
</protein>
<accession>A0A6P8F5S3</accession>
<evidence type="ECO:0000313" key="4">
    <source>
        <dbReference type="Proteomes" id="UP000515152"/>
    </source>
</evidence>
<dbReference type="Proteomes" id="UP000515152">
    <property type="component" value="Chromosome 3"/>
</dbReference>
<reference evidence="5" key="1">
    <citation type="submission" date="2025-08" db="UniProtKB">
        <authorList>
            <consortium name="RefSeq"/>
        </authorList>
    </citation>
    <scope>IDENTIFICATION</scope>
</reference>
<gene>
    <name evidence="5" type="primary">LOC105910324</name>
</gene>
<dbReference type="PANTHER" id="PTHR10271">
    <property type="entry name" value="INTERFERON-INDUCED PROTEIN WITH TETRATRICOPEPTIDE REPEATS"/>
    <property type="match status" value="1"/>
</dbReference>
<evidence type="ECO:0000256" key="1">
    <source>
        <dbReference type="ARBA" id="ARBA00022737"/>
    </source>
</evidence>
<dbReference type="RefSeq" id="XP_031419486.1">
    <property type="nucleotide sequence ID" value="XM_031563626.2"/>
</dbReference>
<dbReference type="PANTHER" id="PTHR10271:SF29">
    <property type="entry name" value="INTERFERON-INDUCED PROTEIN WITH TETRATRICOPEPTIDE REPEATS-RELATED"/>
    <property type="match status" value="1"/>
</dbReference>
<keyword evidence="2" id="KW-0802">TPR repeat</keyword>
<dbReference type="GeneID" id="105910324"/>
<keyword evidence="1" id="KW-0677">Repeat</keyword>
<dbReference type="AlphaFoldDB" id="A0A6P8F5S3"/>
<dbReference type="FunFam" id="1.25.40.10:FF:000032">
    <property type="entry name" value="Interferon-induced protein with tetratricopeptide repeats 5"/>
    <property type="match status" value="1"/>
</dbReference>
<dbReference type="Pfam" id="PF13432">
    <property type="entry name" value="TPR_16"/>
    <property type="match status" value="1"/>
</dbReference>
<sequence length="641" mass="72006">MSADKVTGGGKLKNLECLFTWEVDKDDINDLKAVPEKLLDRIKFCPRKYHATYFNILAFVSHLQGKADTALEYLGKSKALLKEDKRDKADFLVTYSSFAWLHHHLGNLDAMETYLGKVKSTCEGREIAVEAEKGWSFLRLGAKFYPRAKESFQKALEAEPDSVSYNVGYAVVLYRLEELVRKDAKVKPKDRLAAKQLQRALDLDPTNAEVMVLLALKLQHLNPSKSRELIQKALTKCPDTPQITRYIATYFGREGSTEESLEILEEAAKRAPNSSFLYNQIGLCHWQKMIDMKSDGSSAGGAEVKAAAAESIRFFRKTVELKPSNTPAWVHLAEAYKESRQLERAEPIFTRLLSDESLTDAERQHCHTKYGNFLMYLRKNHAKAIEQFKKAYKIRIDCGDRSLARGKLMMLAGQKSKIRAKEGDDILAFLSAVDKQDRQPAPAPAPAAAAHLCADKMTGGGELKSLEMLEEAAKRYPDSSSLYNQIGLCHWQKMIDMKSGGLSAGGAEVKAATAESIRFFHKSVKLKPSNTPAWMHLAEAYIESGQLGRAEPIFTRLLSDESLTDADQQHCHTKYGIFLMYQRKNNAKAIEQLKKAYKIRNDCGYRSQARAKLMKLAGQKSKIRAKEGDDILAFLSAVDKQ</sequence>
<evidence type="ECO:0000256" key="3">
    <source>
        <dbReference type="ARBA" id="ARBA00038336"/>
    </source>
</evidence>
<evidence type="ECO:0000256" key="2">
    <source>
        <dbReference type="ARBA" id="ARBA00022803"/>
    </source>
</evidence>
<dbReference type="InterPro" id="IPR011990">
    <property type="entry name" value="TPR-like_helical_dom_sf"/>
</dbReference>
<dbReference type="GO" id="GO:0051607">
    <property type="term" value="P:defense response to virus"/>
    <property type="evidence" value="ECO:0007669"/>
    <property type="project" value="TreeGrafter"/>
</dbReference>
<dbReference type="KEGG" id="char:105910324"/>
<proteinExistence type="inferred from homology"/>
<dbReference type="SUPFAM" id="SSF48452">
    <property type="entry name" value="TPR-like"/>
    <property type="match status" value="2"/>
</dbReference>
<dbReference type="OrthoDB" id="10043504at2759"/>
<dbReference type="Gene3D" id="1.25.40.10">
    <property type="entry name" value="Tetratricopeptide repeat domain"/>
    <property type="match status" value="4"/>
</dbReference>
<dbReference type="GO" id="GO:0005829">
    <property type="term" value="C:cytosol"/>
    <property type="evidence" value="ECO:0007669"/>
    <property type="project" value="TreeGrafter"/>
</dbReference>
<evidence type="ECO:0000313" key="5">
    <source>
        <dbReference type="RefSeq" id="XP_031419486.1"/>
    </source>
</evidence>